<keyword evidence="1" id="KW-1133">Transmembrane helix</keyword>
<organism evidence="3 4">
    <name type="scientific">Fuerstiella marisgermanici</name>
    <dbReference type="NCBI Taxonomy" id="1891926"/>
    <lineage>
        <taxon>Bacteria</taxon>
        <taxon>Pseudomonadati</taxon>
        <taxon>Planctomycetota</taxon>
        <taxon>Planctomycetia</taxon>
        <taxon>Planctomycetales</taxon>
        <taxon>Planctomycetaceae</taxon>
        <taxon>Fuerstiella</taxon>
    </lineage>
</organism>
<feature type="domain" description="Inositolphosphotransferase Aur1/Ipt1" evidence="2">
    <location>
        <begin position="96"/>
        <end position="278"/>
    </location>
</feature>
<dbReference type="AlphaFoldDB" id="A0A1P8WIL4"/>
<keyword evidence="1" id="KW-0812">Transmembrane</keyword>
<feature type="transmembrane region" description="Helical" evidence="1">
    <location>
        <begin position="215"/>
        <end position="232"/>
    </location>
</feature>
<feature type="transmembrane region" description="Helical" evidence="1">
    <location>
        <begin position="60"/>
        <end position="84"/>
    </location>
</feature>
<keyword evidence="1" id="KW-0472">Membrane</keyword>
<dbReference type="STRING" id="1891926.Fuma_03514"/>
<protein>
    <recommendedName>
        <fullName evidence="2">Inositolphosphotransferase Aur1/Ipt1 domain-containing protein</fullName>
    </recommendedName>
</protein>
<dbReference type="OrthoDB" id="9775789at2"/>
<dbReference type="Proteomes" id="UP000187735">
    <property type="component" value="Chromosome"/>
</dbReference>
<dbReference type="GO" id="GO:0016020">
    <property type="term" value="C:membrane"/>
    <property type="evidence" value="ECO:0007669"/>
    <property type="project" value="UniProtKB-SubCell"/>
</dbReference>
<feature type="transmembrane region" description="Helical" evidence="1">
    <location>
        <begin position="10"/>
        <end position="27"/>
    </location>
</feature>
<keyword evidence="4" id="KW-1185">Reference proteome</keyword>
<name>A0A1P8WIL4_9PLAN</name>
<dbReference type="KEGG" id="fmr:Fuma_03514"/>
<gene>
    <name evidence="3" type="ORF">Fuma_03514</name>
</gene>
<evidence type="ECO:0000259" key="2">
    <source>
        <dbReference type="Pfam" id="PF14378"/>
    </source>
</evidence>
<feature type="transmembrane region" description="Helical" evidence="1">
    <location>
        <begin position="33"/>
        <end position="53"/>
    </location>
</feature>
<feature type="transmembrane region" description="Helical" evidence="1">
    <location>
        <begin position="124"/>
        <end position="143"/>
    </location>
</feature>
<dbReference type="EMBL" id="CP017641">
    <property type="protein sequence ID" value="APZ93896.1"/>
    <property type="molecule type" value="Genomic_DNA"/>
</dbReference>
<dbReference type="RefSeq" id="WP_077025287.1">
    <property type="nucleotide sequence ID" value="NZ_CP017641.1"/>
</dbReference>
<evidence type="ECO:0000256" key="1">
    <source>
        <dbReference type="SAM" id="Phobius"/>
    </source>
</evidence>
<dbReference type="Pfam" id="PF14378">
    <property type="entry name" value="PAP2_3"/>
    <property type="match status" value="1"/>
</dbReference>
<feature type="transmembrane region" description="Helical" evidence="1">
    <location>
        <begin position="155"/>
        <end position="176"/>
    </location>
</feature>
<feature type="transmembrane region" description="Helical" evidence="1">
    <location>
        <begin position="239"/>
        <end position="260"/>
    </location>
</feature>
<reference evidence="3 4" key="1">
    <citation type="journal article" date="2016" name="Front. Microbiol.">
        <title>Fuerstia marisgermanicae gen. nov., sp. nov., an Unusual Member of the Phylum Planctomycetes from the German Wadden Sea.</title>
        <authorList>
            <person name="Kohn T."/>
            <person name="Heuer A."/>
            <person name="Jogler M."/>
            <person name="Vollmers J."/>
            <person name="Boedeker C."/>
            <person name="Bunk B."/>
            <person name="Rast P."/>
            <person name="Borchert D."/>
            <person name="Glockner I."/>
            <person name="Freese H.M."/>
            <person name="Klenk H.P."/>
            <person name="Overmann J."/>
            <person name="Kaster A.K."/>
            <person name="Rohde M."/>
            <person name="Wiegand S."/>
            <person name="Jogler C."/>
        </authorList>
    </citation>
    <scope>NUCLEOTIDE SEQUENCE [LARGE SCALE GENOMIC DNA]</scope>
    <source>
        <strain evidence="3 4">NH11</strain>
    </source>
</reference>
<evidence type="ECO:0000313" key="4">
    <source>
        <dbReference type="Proteomes" id="UP000187735"/>
    </source>
</evidence>
<dbReference type="InterPro" id="IPR026841">
    <property type="entry name" value="Aur1/Ipt1"/>
</dbReference>
<proteinExistence type="predicted"/>
<dbReference type="InterPro" id="IPR036938">
    <property type="entry name" value="PAP2/HPO_sf"/>
</dbReference>
<evidence type="ECO:0000313" key="3">
    <source>
        <dbReference type="EMBL" id="APZ93896.1"/>
    </source>
</evidence>
<sequence length="306" mass="33549">MWNRDLKLKLWLISVTGCAAFILLLKHGMRFDYFSAATAIGTVGLLLPFAVVFDGRKISAFANLLTGFLCMVVFNLFLAVLTYAGTPLNAPLADPWLMACDGAVGVHLPSIVAVMAEHPGLRNALSLAYFSVFPSTLLALVVLGLDSDVRRLREFVLHFILGGLITTLAFLFLPAAGPFHAYGYAPRPDQQRFLEHFFALRAGEFPLVSVNRLEGLITFPSFHTTWAILVAYSFRHYRWVFAPMIVLNAAVVISTMTTGWHYGADVLGGIATATVSILISRRLAPWLQAGKEESLASLFGREVVAN</sequence>
<dbReference type="Gene3D" id="1.20.144.10">
    <property type="entry name" value="Phosphatidic acid phosphatase type 2/haloperoxidase"/>
    <property type="match status" value="1"/>
</dbReference>
<accession>A0A1P8WIL4</accession>
<dbReference type="SUPFAM" id="SSF48317">
    <property type="entry name" value="Acid phosphatase/Vanadium-dependent haloperoxidase"/>
    <property type="match status" value="1"/>
</dbReference>